<dbReference type="PANTHER" id="PTHR43800:SF1">
    <property type="entry name" value="PEPTIDYL-LYSINE N-ACETYLTRANSFERASE YJAB"/>
    <property type="match status" value="1"/>
</dbReference>
<feature type="compositionally biased region" description="Low complexity" evidence="3">
    <location>
        <begin position="314"/>
        <end position="323"/>
    </location>
</feature>
<feature type="region of interest" description="Disordered" evidence="3">
    <location>
        <begin position="182"/>
        <end position="205"/>
    </location>
</feature>
<evidence type="ECO:0000256" key="3">
    <source>
        <dbReference type="SAM" id="MobiDB-lite"/>
    </source>
</evidence>
<proteinExistence type="predicted"/>
<feature type="compositionally biased region" description="Polar residues" evidence="3">
    <location>
        <begin position="296"/>
        <end position="307"/>
    </location>
</feature>
<feature type="compositionally biased region" description="Basic and acidic residues" evidence="3">
    <location>
        <begin position="256"/>
        <end position="270"/>
    </location>
</feature>
<dbReference type="SUPFAM" id="SSF55729">
    <property type="entry name" value="Acyl-CoA N-acyltransferases (Nat)"/>
    <property type="match status" value="1"/>
</dbReference>
<feature type="compositionally biased region" description="Basic and acidic residues" evidence="3">
    <location>
        <begin position="195"/>
        <end position="204"/>
    </location>
</feature>
<reference evidence="6" key="1">
    <citation type="submission" date="2016-06" db="EMBL/GenBank/DDBJ databases">
        <authorList>
            <person name="Varghese N."/>
            <person name="Submissions Spin"/>
        </authorList>
    </citation>
    <scope>NUCLEOTIDE SEQUENCE [LARGE SCALE GENOMIC DNA]</scope>
    <source>
        <strain evidence="6">DSM 45794</strain>
    </source>
</reference>
<dbReference type="PANTHER" id="PTHR43800">
    <property type="entry name" value="PEPTIDYL-LYSINE N-ACETYLTRANSFERASE YJAB"/>
    <property type="match status" value="1"/>
</dbReference>
<feature type="compositionally biased region" description="Low complexity" evidence="3">
    <location>
        <begin position="281"/>
        <end position="295"/>
    </location>
</feature>
<dbReference type="EMBL" id="FLRH01000004">
    <property type="protein sequence ID" value="SBT67553.1"/>
    <property type="molecule type" value="Genomic_DNA"/>
</dbReference>
<dbReference type="CDD" id="cd04301">
    <property type="entry name" value="NAT_SF"/>
    <property type="match status" value="1"/>
</dbReference>
<dbReference type="PROSITE" id="PS51186">
    <property type="entry name" value="GNAT"/>
    <property type="match status" value="1"/>
</dbReference>
<evidence type="ECO:0000313" key="6">
    <source>
        <dbReference type="Proteomes" id="UP000199558"/>
    </source>
</evidence>
<sequence>MPVRRSRSGHSAARWHVRRNLVASAGPLCQGRPVDVSRTARADELAEVQRIEVASGAPFREIGMTRVADMPPLPLDALATGQRAGRLRVAVDAADRPIAFALVDLVDGAAHVQQLSVDPAYARRGIGRGLLDDVARWAAAERLPALTLTTFRSVPWNGPYYARCGFRELDASALTPGLVGAAGRRGGARARSGRPGRDAPDGRLTRWPRAAGNDDCCAIYRLVIFMTQRYIALCGIVVPAATRCSTHRPSTPSVECHGRIPVRDTHRPERGGAGGAGAGRTPGAAGRPGRPRCAPSRQSWRSSSGADGTTWRRSPASGTTWSGGPPPTPSSRTVNRSTGDPGRATIARCPSPPIRPCRAGSST</sequence>
<feature type="region of interest" description="Disordered" evidence="3">
    <location>
        <begin position="244"/>
        <end position="363"/>
    </location>
</feature>
<dbReference type="InterPro" id="IPR016181">
    <property type="entry name" value="Acyl_CoA_acyltransferase"/>
</dbReference>
<keyword evidence="1 5" id="KW-0808">Transferase</keyword>
<dbReference type="GO" id="GO:0016747">
    <property type="term" value="F:acyltransferase activity, transferring groups other than amino-acyl groups"/>
    <property type="evidence" value="ECO:0007669"/>
    <property type="project" value="InterPro"/>
</dbReference>
<feature type="compositionally biased region" description="Gly residues" evidence="3">
    <location>
        <begin position="271"/>
        <end position="280"/>
    </location>
</feature>
<dbReference type="Gene3D" id="3.40.630.30">
    <property type="match status" value="1"/>
</dbReference>
<evidence type="ECO:0000313" key="5">
    <source>
        <dbReference type="EMBL" id="SBT67553.1"/>
    </source>
</evidence>
<feature type="domain" description="N-acetyltransferase" evidence="4">
    <location>
        <begin position="35"/>
        <end position="185"/>
    </location>
</feature>
<organism evidence="5 6">
    <name type="scientific">Micromonospora sediminicola</name>
    <dbReference type="NCBI Taxonomy" id="946078"/>
    <lineage>
        <taxon>Bacteria</taxon>
        <taxon>Bacillati</taxon>
        <taxon>Actinomycetota</taxon>
        <taxon>Actinomycetes</taxon>
        <taxon>Micromonosporales</taxon>
        <taxon>Micromonosporaceae</taxon>
        <taxon>Micromonospora</taxon>
    </lineage>
</organism>
<feature type="compositionally biased region" description="Polar residues" evidence="3">
    <location>
        <begin position="244"/>
        <end position="253"/>
    </location>
</feature>
<accession>A0A1A9BEF8</accession>
<protein>
    <submittedName>
        <fullName evidence="5">Acetyltransferase (GNAT) family protein</fullName>
    </submittedName>
</protein>
<evidence type="ECO:0000259" key="4">
    <source>
        <dbReference type="PROSITE" id="PS51186"/>
    </source>
</evidence>
<dbReference type="AlphaFoldDB" id="A0A1A9BEF8"/>
<dbReference type="InterPro" id="IPR000182">
    <property type="entry name" value="GNAT_dom"/>
</dbReference>
<dbReference type="Pfam" id="PF00583">
    <property type="entry name" value="Acetyltransf_1"/>
    <property type="match status" value="1"/>
</dbReference>
<evidence type="ECO:0000256" key="1">
    <source>
        <dbReference type="ARBA" id="ARBA00022679"/>
    </source>
</evidence>
<dbReference type="Proteomes" id="UP000199558">
    <property type="component" value="Unassembled WGS sequence"/>
</dbReference>
<gene>
    <name evidence="5" type="ORF">GA0070622_4616</name>
</gene>
<evidence type="ECO:0000256" key="2">
    <source>
        <dbReference type="ARBA" id="ARBA00023315"/>
    </source>
</evidence>
<keyword evidence="2" id="KW-0012">Acyltransferase</keyword>
<name>A0A1A9BEF8_9ACTN</name>
<keyword evidence="6" id="KW-1185">Reference proteome</keyword>